<proteinExistence type="predicted"/>
<dbReference type="AlphaFoldDB" id="A0A495J1C4"/>
<reference evidence="2 3" key="1">
    <citation type="submission" date="2018-10" db="EMBL/GenBank/DDBJ databases">
        <title>Genomic Encyclopedia of Archaeal and Bacterial Type Strains, Phase II (KMG-II): from individual species to whole genera.</title>
        <authorList>
            <person name="Goeker M."/>
        </authorList>
    </citation>
    <scope>NUCLEOTIDE SEQUENCE [LARGE SCALE GENOMIC DNA]</scope>
    <source>
        <strain evidence="2 3">DSM 18602</strain>
    </source>
</reference>
<evidence type="ECO:0008006" key="4">
    <source>
        <dbReference type="Google" id="ProtNLM"/>
    </source>
</evidence>
<keyword evidence="1" id="KW-0812">Transmembrane</keyword>
<keyword evidence="3" id="KW-1185">Reference proteome</keyword>
<keyword evidence="1" id="KW-0472">Membrane</keyword>
<accession>A0A495J1C4</accession>
<comment type="caution">
    <text evidence="2">The sequence shown here is derived from an EMBL/GenBank/DDBJ whole genome shotgun (WGS) entry which is preliminary data.</text>
</comment>
<gene>
    <name evidence="2" type="ORF">BDD43_2611</name>
</gene>
<organism evidence="2 3">
    <name type="scientific">Mucilaginibacter gracilis</name>
    <dbReference type="NCBI Taxonomy" id="423350"/>
    <lineage>
        <taxon>Bacteria</taxon>
        <taxon>Pseudomonadati</taxon>
        <taxon>Bacteroidota</taxon>
        <taxon>Sphingobacteriia</taxon>
        <taxon>Sphingobacteriales</taxon>
        <taxon>Sphingobacteriaceae</taxon>
        <taxon>Mucilaginibacter</taxon>
    </lineage>
</organism>
<protein>
    <recommendedName>
        <fullName evidence="4">DUF3999 family protein</fullName>
    </recommendedName>
</protein>
<dbReference type="Proteomes" id="UP000268007">
    <property type="component" value="Unassembled WGS sequence"/>
</dbReference>
<evidence type="ECO:0000313" key="3">
    <source>
        <dbReference type="Proteomes" id="UP000268007"/>
    </source>
</evidence>
<feature type="transmembrane region" description="Helical" evidence="1">
    <location>
        <begin position="380"/>
        <end position="398"/>
    </location>
</feature>
<sequence>MLNHNQMNRGFLTLLLVLIFNFLCAQQAFKYRANLPQVDSAGFYKIALLPSLIAKCQPDLADIRINDANGKTVTFIFGDQLPIDAKKDFVTFPQTKYKPQTDTASIFIAENVNRFAINSLAITIRNTAVSRTINLSGSDDLKHWYAIKENIELATPNAAHNATYQQSFDIPFSNYRYFKIDVNHKNKDGIAIVNVGIDKKQIIHSPTYTPIEGSSFSQKDSDKISYITVKFDEAYQINQLKLQIAGAKYYKRKVRIYQVNNGEESLVNETEITSLSAPLLNLSAKTKVIKIQILNDDNPAIIVQSVKALQLNKWLICYLEKSQQYHLLFGDSTAVAPQYDLNAFTDSLHQQLPVIAYTGIIANPAHLVTASKPPFTIPQWAIWVAIVLVVGVLALLTFKMTAEVNKRSV</sequence>
<evidence type="ECO:0000313" key="2">
    <source>
        <dbReference type="EMBL" id="RKR82431.1"/>
    </source>
</evidence>
<keyword evidence="1" id="KW-1133">Transmembrane helix</keyword>
<evidence type="ECO:0000256" key="1">
    <source>
        <dbReference type="SAM" id="Phobius"/>
    </source>
</evidence>
<dbReference type="EMBL" id="RBKU01000001">
    <property type="protein sequence ID" value="RKR82431.1"/>
    <property type="molecule type" value="Genomic_DNA"/>
</dbReference>
<name>A0A495J1C4_9SPHI</name>